<evidence type="ECO:0000256" key="2">
    <source>
        <dbReference type="ARBA" id="ARBA00001958"/>
    </source>
</evidence>
<protein>
    <recommendedName>
        <fullName evidence="7">Pyrimidine-nucleoside phosphorylase</fullName>
        <ecNumber evidence="6">2.4.2.2</ecNumber>
    </recommendedName>
</protein>
<dbReference type="PROSITE" id="PS00647">
    <property type="entry name" value="THYMID_PHOSPHORYLASE"/>
    <property type="match status" value="1"/>
</dbReference>
<dbReference type="SUPFAM" id="SSF52418">
    <property type="entry name" value="Nucleoside phosphorylase/phosphoribosyltransferase catalytic domain"/>
    <property type="match status" value="1"/>
</dbReference>
<dbReference type="Pfam" id="PF00591">
    <property type="entry name" value="Glycos_transf_3"/>
    <property type="match status" value="1"/>
</dbReference>
<dbReference type="InterPro" id="IPR013102">
    <property type="entry name" value="PYNP_C"/>
</dbReference>
<dbReference type="Gene3D" id="3.40.1030.10">
    <property type="entry name" value="Nucleoside phosphorylase/phosphoribosyltransferase catalytic domain"/>
    <property type="match status" value="1"/>
</dbReference>
<comment type="caution">
    <text evidence="13">The sequence shown here is derived from an EMBL/GenBank/DDBJ whole genome shotgun (WGS) entry which is preliminary data.</text>
</comment>
<gene>
    <name evidence="13" type="primary">pdp</name>
    <name evidence="13" type="ORF">MM817_02398</name>
</gene>
<dbReference type="InterPro" id="IPR035902">
    <property type="entry name" value="Nuc_phospho_transferase"/>
</dbReference>
<dbReference type="EC" id="2.4.2.2" evidence="6"/>
<comment type="subunit">
    <text evidence="5">Homodimer.</text>
</comment>
<keyword evidence="8 13" id="KW-0328">Glycosyltransferase</keyword>
<dbReference type="InterPro" id="IPR000312">
    <property type="entry name" value="Glycosyl_Trfase_fam3"/>
</dbReference>
<comment type="function">
    <text evidence="3">Catalyzes phosphorolysis of the pyrimidine nucleosides uridine, thymidine and 2'-deoxyuridine with the formation of the corresponding pyrimidine base and ribose-1-phosphate.</text>
</comment>
<evidence type="ECO:0000256" key="4">
    <source>
        <dbReference type="ARBA" id="ARBA00006915"/>
    </source>
</evidence>
<dbReference type="SUPFAM" id="SSF54680">
    <property type="entry name" value="Pyrimidine nucleoside phosphorylase C-terminal domain"/>
    <property type="match status" value="1"/>
</dbReference>
<dbReference type="InterPro" id="IPR017459">
    <property type="entry name" value="Glycosyl_Trfase_fam3_N_dom"/>
</dbReference>
<dbReference type="AlphaFoldDB" id="A0A9X2ACF8"/>
<comment type="cofactor">
    <cofactor evidence="2">
        <name>K(+)</name>
        <dbReference type="ChEBI" id="CHEBI:29103"/>
    </cofactor>
</comment>
<comment type="catalytic activity">
    <reaction evidence="1">
        <text>2'-deoxyuridine + phosphate = 2-deoxy-alpha-D-ribose 1-phosphate + uracil</text>
        <dbReference type="Rhea" id="RHEA:22824"/>
        <dbReference type="ChEBI" id="CHEBI:16450"/>
        <dbReference type="ChEBI" id="CHEBI:17568"/>
        <dbReference type="ChEBI" id="CHEBI:43474"/>
        <dbReference type="ChEBI" id="CHEBI:57259"/>
        <dbReference type="EC" id="2.4.2.2"/>
    </reaction>
</comment>
<evidence type="ECO:0000256" key="6">
    <source>
        <dbReference type="ARBA" id="ARBA00011889"/>
    </source>
</evidence>
<evidence type="ECO:0000313" key="14">
    <source>
        <dbReference type="Proteomes" id="UP001139263"/>
    </source>
</evidence>
<dbReference type="NCBIfam" id="TIGR02644">
    <property type="entry name" value="Y_phosphoryl"/>
    <property type="match status" value="1"/>
</dbReference>
<feature type="domain" description="Pyrimidine nucleoside phosphorylase C-terminal" evidence="12">
    <location>
        <begin position="344"/>
        <end position="418"/>
    </location>
</feature>
<sequence length="441" mass="47219">MRPSEYIAVKRDGHELTREQITTWIHSYTKGEIADYQMAAWLMAVYLKGMTAKETSALTDAMISSGESLDLSAFGHLTSDKHSTGGVGDKTSLILGPLAAACGIKVAKMSGRGLSHTGGTIDKLEAIEHLKTGLTTTELLKQVEDIGIVICGQTGDLAPADKLLYALRDVTATVDSLPLIAASIMSKKIAAGAHNIVLDVKVGEGAFMKTIDEAISLASMMVAIGSDLGRNVVAYITDMNEPLGRTIGNAVEVQEAVETLKGQGPKDLTDVCIVLATEMVHLAKQIPVEQAHQEVTEALASGRALHLFQQMVQAQEGIWDEQRNGPKMQSAPVEMQVLSRVDGYVDTIHALQLGTIAMELGAGRVRKEDAIDPSVGIVLQKQKGELCKIGEPLATIFARSKEDAKRAAQEIVKAIDISTSMPKLLPHYYAKVSPSGVERIS</sequence>
<comment type="catalytic activity">
    <reaction evidence="10">
        <text>uridine + phosphate = alpha-D-ribose 1-phosphate + uracil</text>
        <dbReference type="Rhea" id="RHEA:24388"/>
        <dbReference type="ChEBI" id="CHEBI:16704"/>
        <dbReference type="ChEBI" id="CHEBI:17568"/>
        <dbReference type="ChEBI" id="CHEBI:43474"/>
        <dbReference type="ChEBI" id="CHEBI:57720"/>
        <dbReference type="EC" id="2.4.2.2"/>
    </reaction>
</comment>
<evidence type="ECO:0000313" key="13">
    <source>
        <dbReference type="EMBL" id="MCI0184103.1"/>
    </source>
</evidence>
<evidence type="ECO:0000256" key="11">
    <source>
        <dbReference type="ARBA" id="ARBA00048525"/>
    </source>
</evidence>
<evidence type="ECO:0000256" key="10">
    <source>
        <dbReference type="ARBA" id="ARBA00048453"/>
    </source>
</evidence>
<dbReference type="InterPro" id="IPR036566">
    <property type="entry name" value="PYNP-like_C_sf"/>
</dbReference>
<organism evidence="13 14">
    <name type="scientific">Sulfoacidibacillus ferrooxidans</name>
    <dbReference type="NCBI Taxonomy" id="2005001"/>
    <lineage>
        <taxon>Bacteria</taxon>
        <taxon>Bacillati</taxon>
        <taxon>Bacillota</taxon>
        <taxon>Bacilli</taxon>
        <taxon>Bacillales</taxon>
        <taxon>Alicyclobacillaceae</taxon>
        <taxon>Sulfoacidibacillus</taxon>
    </lineage>
</organism>
<dbReference type="SUPFAM" id="SSF47648">
    <property type="entry name" value="Nucleoside phosphorylase/phosphoribosyltransferase N-terminal domain"/>
    <property type="match status" value="1"/>
</dbReference>
<dbReference type="PIRSF" id="PIRSF000478">
    <property type="entry name" value="TP_PyNP"/>
    <property type="match status" value="1"/>
</dbReference>
<proteinExistence type="inferred from homology"/>
<dbReference type="PANTHER" id="PTHR10515:SF0">
    <property type="entry name" value="THYMIDINE PHOSPHORYLASE"/>
    <property type="match status" value="1"/>
</dbReference>
<dbReference type="GO" id="GO:0005829">
    <property type="term" value="C:cytosol"/>
    <property type="evidence" value="ECO:0007669"/>
    <property type="project" value="TreeGrafter"/>
</dbReference>
<keyword evidence="14" id="KW-1185">Reference proteome</keyword>
<dbReference type="InterPro" id="IPR018090">
    <property type="entry name" value="Pyrmidine_PPas_bac/euk"/>
</dbReference>
<dbReference type="PANTHER" id="PTHR10515">
    <property type="entry name" value="THYMIDINE PHOSPHORYLASE"/>
    <property type="match status" value="1"/>
</dbReference>
<evidence type="ECO:0000256" key="8">
    <source>
        <dbReference type="ARBA" id="ARBA00022676"/>
    </source>
</evidence>
<evidence type="ECO:0000256" key="9">
    <source>
        <dbReference type="ARBA" id="ARBA00022679"/>
    </source>
</evidence>
<dbReference type="InterPro" id="IPR017872">
    <property type="entry name" value="Pyrmidine_PPase_CS"/>
</dbReference>
<dbReference type="Gene3D" id="1.20.970.10">
    <property type="entry name" value="Transferase, Pyrimidine Nucleoside Phosphorylase, Chain C"/>
    <property type="match status" value="1"/>
</dbReference>
<dbReference type="Proteomes" id="UP001139263">
    <property type="component" value="Unassembled WGS sequence"/>
</dbReference>
<dbReference type="GO" id="GO:0006206">
    <property type="term" value="P:pyrimidine nucleobase metabolic process"/>
    <property type="evidence" value="ECO:0007669"/>
    <property type="project" value="InterPro"/>
</dbReference>
<evidence type="ECO:0000256" key="7">
    <source>
        <dbReference type="ARBA" id="ARBA00014680"/>
    </source>
</evidence>
<reference evidence="13" key="1">
    <citation type="submission" date="2022-03" db="EMBL/GenBank/DDBJ databases">
        <title>Draft Genome Sequence of Firmicute Strain S0AB, a Heterotrophic Iron/Sulfur-Oxidizing Extreme Acidophile.</title>
        <authorList>
            <person name="Vergara E."/>
            <person name="Pakostova E."/>
            <person name="Johnson D.B."/>
            <person name="Holmes D.S."/>
        </authorList>
    </citation>
    <scope>NUCLEOTIDE SEQUENCE</scope>
    <source>
        <strain evidence="13">S0AB</strain>
    </source>
</reference>
<evidence type="ECO:0000256" key="1">
    <source>
        <dbReference type="ARBA" id="ARBA00001066"/>
    </source>
</evidence>
<evidence type="ECO:0000256" key="5">
    <source>
        <dbReference type="ARBA" id="ARBA00011738"/>
    </source>
</evidence>
<dbReference type="GO" id="GO:0009032">
    <property type="term" value="F:thymidine phosphorylase activity"/>
    <property type="evidence" value="ECO:0007669"/>
    <property type="project" value="TreeGrafter"/>
</dbReference>
<name>A0A9X2ACF8_9BACL</name>
<evidence type="ECO:0000256" key="3">
    <source>
        <dbReference type="ARBA" id="ARBA00003877"/>
    </source>
</evidence>
<dbReference type="SMART" id="SM00941">
    <property type="entry name" value="PYNP_C"/>
    <property type="match status" value="1"/>
</dbReference>
<keyword evidence="9 13" id="KW-0808">Transferase</keyword>
<dbReference type="EMBL" id="JALBUF010000008">
    <property type="protein sequence ID" value="MCI0184103.1"/>
    <property type="molecule type" value="Genomic_DNA"/>
</dbReference>
<dbReference type="InterPro" id="IPR036320">
    <property type="entry name" value="Glycosyl_Trfase_fam3_N_dom_sf"/>
</dbReference>
<accession>A0A9X2ACF8</accession>
<dbReference type="Pfam" id="PF07831">
    <property type="entry name" value="PYNP_C"/>
    <property type="match status" value="1"/>
</dbReference>
<dbReference type="InterPro" id="IPR000053">
    <property type="entry name" value="Thymidine/pyrmidine_PPase"/>
</dbReference>
<dbReference type="Pfam" id="PF02885">
    <property type="entry name" value="Glycos_trans_3N"/>
    <property type="match status" value="1"/>
</dbReference>
<comment type="catalytic activity">
    <reaction evidence="11">
        <text>thymidine + phosphate = 2-deoxy-alpha-D-ribose 1-phosphate + thymine</text>
        <dbReference type="Rhea" id="RHEA:16037"/>
        <dbReference type="ChEBI" id="CHEBI:17748"/>
        <dbReference type="ChEBI" id="CHEBI:17821"/>
        <dbReference type="ChEBI" id="CHEBI:43474"/>
        <dbReference type="ChEBI" id="CHEBI:57259"/>
        <dbReference type="EC" id="2.4.2.2"/>
    </reaction>
</comment>
<dbReference type="GO" id="GO:0006213">
    <property type="term" value="P:pyrimidine nucleoside metabolic process"/>
    <property type="evidence" value="ECO:0007669"/>
    <property type="project" value="InterPro"/>
</dbReference>
<dbReference type="GO" id="GO:0004645">
    <property type="term" value="F:1,4-alpha-oligoglucan phosphorylase activity"/>
    <property type="evidence" value="ECO:0007669"/>
    <property type="project" value="InterPro"/>
</dbReference>
<dbReference type="NCBIfam" id="NF004490">
    <property type="entry name" value="PRK05820.1"/>
    <property type="match status" value="1"/>
</dbReference>
<evidence type="ECO:0000259" key="12">
    <source>
        <dbReference type="SMART" id="SM00941"/>
    </source>
</evidence>
<dbReference type="Gene3D" id="3.90.1170.30">
    <property type="entry name" value="Pyrimidine nucleoside phosphorylase-like, C-terminal domain"/>
    <property type="match status" value="1"/>
</dbReference>
<comment type="similarity">
    <text evidence="4">Belongs to the thymidine/pyrimidine-nucleoside phosphorylase family.</text>
</comment>
<dbReference type="RefSeq" id="WP_241715366.1">
    <property type="nucleotide sequence ID" value="NZ_JALBUF010000008.1"/>
</dbReference>
<dbReference type="FunFam" id="3.40.1030.10:FF:000003">
    <property type="entry name" value="Pyrimidine-nucleoside phosphorylase"/>
    <property type="match status" value="1"/>
</dbReference>